<dbReference type="Proteomes" id="UP001233999">
    <property type="component" value="Unassembled WGS sequence"/>
</dbReference>
<dbReference type="AlphaFoldDB" id="A0AAD8A6D1"/>
<accession>A0AAD8A6D1</accession>
<dbReference type="EMBL" id="JASPKZ010003829">
    <property type="protein sequence ID" value="KAJ9592592.1"/>
    <property type="molecule type" value="Genomic_DNA"/>
</dbReference>
<feature type="non-terminal residue" evidence="2">
    <location>
        <position position="1"/>
    </location>
</feature>
<name>A0AAD8A6D1_DIPPU</name>
<feature type="region of interest" description="Disordered" evidence="1">
    <location>
        <begin position="1"/>
        <end position="46"/>
    </location>
</feature>
<evidence type="ECO:0000313" key="3">
    <source>
        <dbReference type="Proteomes" id="UP001233999"/>
    </source>
</evidence>
<reference evidence="2" key="2">
    <citation type="submission" date="2023-05" db="EMBL/GenBank/DDBJ databases">
        <authorList>
            <person name="Fouks B."/>
        </authorList>
    </citation>
    <scope>NUCLEOTIDE SEQUENCE</scope>
    <source>
        <strain evidence="2">Stay&amp;Tobe</strain>
        <tissue evidence="2">Testes</tissue>
    </source>
</reference>
<organism evidence="2 3">
    <name type="scientific">Diploptera punctata</name>
    <name type="common">Pacific beetle cockroach</name>
    <dbReference type="NCBI Taxonomy" id="6984"/>
    <lineage>
        <taxon>Eukaryota</taxon>
        <taxon>Metazoa</taxon>
        <taxon>Ecdysozoa</taxon>
        <taxon>Arthropoda</taxon>
        <taxon>Hexapoda</taxon>
        <taxon>Insecta</taxon>
        <taxon>Pterygota</taxon>
        <taxon>Neoptera</taxon>
        <taxon>Polyneoptera</taxon>
        <taxon>Dictyoptera</taxon>
        <taxon>Blattodea</taxon>
        <taxon>Blaberoidea</taxon>
        <taxon>Blaberidae</taxon>
        <taxon>Diplopterinae</taxon>
        <taxon>Diploptera</taxon>
    </lineage>
</organism>
<gene>
    <name evidence="2" type="ORF">L9F63_015730</name>
</gene>
<evidence type="ECO:0000313" key="2">
    <source>
        <dbReference type="EMBL" id="KAJ9592592.1"/>
    </source>
</evidence>
<keyword evidence="3" id="KW-1185">Reference proteome</keyword>
<protein>
    <submittedName>
        <fullName evidence="2">Uncharacterized protein</fullName>
    </submittedName>
</protein>
<evidence type="ECO:0000256" key="1">
    <source>
        <dbReference type="SAM" id="MobiDB-lite"/>
    </source>
</evidence>
<comment type="caution">
    <text evidence="2">The sequence shown here is derived from an EMBL/GenBank/DDBJ whole genome shotgun (WGS) entry which is preliminary data.</text>
</comment>
<proteinExistence type="predicted"/>
<sequence length="71" mass="7689">MAPSEETSSGGNSEGTSQSHDSSTSQQDSDNLPRQVLPSVDSVSSPDVNKIFADINMIKKGFLGFLRQRFK</sequence>
<reference evidence="2" key="1">
    <citation type="journal article" date="2023" name="IScience">
        <title>Live-bearing cockroach genome reveals convergent evolutionary mechanisms linked to viviparity in insects and beyond.</title>
        <authorList>
            <person name="Fouks B."/>
            <person name="Harrison M.C."/>
            <person name="Mikhailova A.A."/>
            <person name="Marchal E."/>
            <person name="English S."/>
            <person name="Carruthers M."/>
            <person name="Jennings E.C."/>
            <person name="Chiamaka E.L."/>
            <person name="Frigard R.A."/>
            <person name="Pippel M."/>
            <person name="Attardo G.M."/>
            <person name="Benoit J.B."/>
            <person name="Bornberg-Bauer E."/>
            <person name="Tobe S.S."/>
        </authorList>
    </citation>
    <scope>NUCLEOTIDE SEQUENCE</scope>
    <source>
        <strain evidence="2">Stay&amp;Tobe</strain>
    </source>
</reference>